<proteinExistence type="predicted"/>
<dbReference type="Pfam" id="PF00903">
    <property type="entry name" value="Glyoxalase"/>
    <property type="match status" value="1"/>
</dbReference>
<dbReference type="InterPro" id="IPR029068">
    <property type="entry name" value="Glyas_Bleomycin-R_OHBP_Dase"/>
</dbReference>
<reference evidence="2 3" key="1">
    <citation type="journal article" date="2019" name="Int. J. Syst. Evol. Microbiol.">
        <title>The Global Catalogue of Microorganisms (GCM) 10K type strain sequencing project: providing services to taxonomists for standard genome sequencing and annotation.</title>
        <authorList>
            <consortium name="The Broad Institute Genomics Platform"/>
            <consortium name="The Broad Institute Genome Sequencing Center for Infectious Disease"/>
            <person name="Wu L."/>
            <person name="Ma J."/>
        </authorList>
    </citation>
    <scope>NUCLEOTIDE SEQUENCE [LARGE SCALE GENOMIC DNA]</scope>
    <source>
        <strain evidence="2 3">JCM 16259</strain>
    </source>
</reference>
<dbReference type="Pfam" id="PF18029">
    <property type="entry name" value="Glyoxalase_6"/>
    <property type="match status" value="1"/>
</dbReference>
<dbReference type="InterPro" id="IPR041581">
    <property type="entry name" value="Glyoxalase_6"/>
</dbReference>
<sequence>MAEPRTYPEGVTSWVDTEQGDFDAALDFYRGLFGWTFVEATPPGVPFRYVIAQLDGSDVGGLGCPATAPVGVAAGAPARWHTYLAVDDADAMAERVEQLGGEVVQLPTTAGEGGRSVVVRDPQGLELRLWEARRRLGAQVANVPGAWNFSDLHTDEPEVAQRFYEKAFGWVFADVGFATMIRVPGYGDHLAATLDPDIRELQAAAGAPPGFADAIGWVVPVAPGDEPGWHVTFTVVDRDEAADRAVRLGGSVMRTGDSDWTRTVVVRDPQGAVFTASQFLG</sequence>
<dbReference type="PROSITE" id="PS51819">
    <property type="entry name" value="VOC"/>
    <property type="match status" value="2"/>
</dbReference>
<comment type="caution">
    <text evidence="2">The sequence shown here is derived from an EMBL/GenBank/DDBJ whole genome shotgun (WGS) entry which is preliminary data.</text>
</comment>
<dbReference type="Gene3D" id="3.10.180.10">
    <property type="entry name" value="2,3-Dihydroxybiphenyl 1,2-Dioxygenase, domain 1"/>
    <property type="match status" value="2"/>
</dbReference>
<dbReference type="EMBL" id="BAAARE010000003">
    <property type="protein sequence ID" value="GAA2474571.1"/>
    <property type="molecule type" value="Genomic_DNA"/>
</dbReference>
<dbReference type="PANTHER" id="PTHR33993">
    <property type="entry name" value="GLYOXALASE-RELATED"/>
    <property type="match status" value="1"/>
</dbReference>
<evidence type="ECO:0000313" key="3">
    <source>
        <dbReference type="Proteomes" id="UP001500730"/>
    </source>
</evidence>
<accession>A0ABN3L1Z6</accession>
<dbReference type="InterPro" id="IPR004360">
    <property type="entry name" value="Glyas_Fos-R_dOase_dom"/>
</dbReference>
<keyword evidence="3" id="KW-1185">Reference proteome</keyword>
<gene>
    <name evidence="2" type="ORF">GCM10009858_09910</name>
</gene>
<dbReference type="PANTHER" id="PTHR33993:SF14">
    <property type="entry name" value="GB|AAF24581.1"/>
    <property type="match status" value="1"/>
</dbReference>
<dbReference type="InterPro" id="IPR037523">
    <property type="entry name" value="VOC_core"/>
</dbReference>
<evidence type="ECO:0000313" key="2">
    <source>
        <dbReference type="EMBL" id="GAA2474571.1"/>
    </source>
</evidence>
<dbReference type="Proteomes" id="UP001500730">
    <property type="component" value="Unassembled WGS sequence"/>
</dbReference>
<dbReference type="RefSeq" id="WP_344253514.1">
    <property type="nucleotide sequence ID" value="NZ_BAAARE010000003.1"/>
</dbReference>
<feature type="domain" description="VOC" evidence="1">
    <location>
        <begin position="10"/>
        <end position="132"/>
    </location>
</feature>
<dbReference type="SUPFAM" id="SSF54593">
    <property type="entry name" value="Glyoxalase/Bleomycin resistance protein/Dihydroxybiphenyl dioxygenase"/>
    <property type="match status" value="1"/>
</dbReference>
<dbReference type="InterPro" id="IPR052164">
    <property type="entry name" value="Anthracycline_SecMetBiosynth"/>
</dbReference>
<name>A0ABN3L1Z6_9MICO</name>
<dbReference type="CDD" id="cd07247">
    <property type="entry name" value="SgaA_N_like"/>
    <property type="match status" value="1"/>
</dbReference>
<organism evidence="2 3">
    <name type="scientific">Terrabacter carboxydivorans</name>
    <dbReference type="NCBI Taxonomy" id="619730"/>
    <lineage>
        <taxon>Bacteria</taxon>
        <taxon>Bacillati</taxon>
        <taxon>Actinomycetota</taxon>
        <taxon>Actinomycetes</taxon>
        <taxon>Micrococcales</taxon>
        <taxon>Intrasporangiaceae</taxon>
        <taxon>Terrabacter</taxon>
    </lineage>
</organism>
<evidence type="ECO:0000259" key="1">
    <source>
        <dbReference type="PROSITE" id="PS51819"/>
    </source>
</evidence>
<protein>
    <submittedName>
        <fullName evidence="2">VOC family protein</fullName>
    </submittedName>
</protein>
<feature type="domain" description="VOC" evidence="1">
    <location>
        <begin position="146"/>
        <end position="279"/>
    </location>
</feature>